<protein>
    <submittedName>
        <fullName evidence="2">Transcriptional regulator</fullName>
    </submittedName>
</protein>
<comment type="caution">
    <text evidence="2">The sequence shown here is derived from an EMBL/GenBank/DDBJ whole genome shotgun (WGS) entry which is preliminary data.</text>
</comment>
<evidence type="ECO:0000313" key="3">
    <source>
        <dbReference type="Proteomes" id="UP001597475"/>
    </source>
</evidence>
<dbReference type="EMBL" id="JBHUMK010000019">
    <property type="protein sequence ID" value="MFD2608817.1"/>
    <property type="molecule type" value="Genomic_DNA"/>
</dbReference>
<accession>A0ABW5P3Z5</accession>
<feature type="chain" id="PRO_5046440929" evidence="1">
    <location>
        <begin position="26"/>
        <end position="261"/>
    </location>
</feature>
<keyword evidence="3" id="KW-1185">Reference proteome</keyword>
<evidence type="ECO:0000313" key="2">
    <source>
        <dbReference type="EMBL" id="MFD2608817.1"/>
    </source>
</evidence>
<gene>
    <name evidence="2" type="ORF">ACFSR9_05090</name>
</gene>
<keyword evidence="1" id="KW-0732">Signal</keyword>
<proteinExistence type="predicted"/>
<feature type="signal peptide" evidence="1">
    <location>
        <begin position="1"/>
        <end position="25"/>
    </location>
</feature>
<dbReference type="RefSeq" id="WP_386843677.1">
    <property type="nucleotide sequence ID" value="NZ_JBHUMK010000019.1"/>
</dbReference>
<organism evidence="2 3">
    <name type="scientific">Deinococcus taklimakanensis</name>
    <dbReference type="NCBI Taxonomy" id="536443"/>
    <lineage>
        <taxon>Bacteria</taxon>
        <taxon>Thermotogati</taxon>
        <taxon>Deinococcota</taxon>
        <taxon>Deinococci</taxon>
        <taxon>Deinococcales</taxon>
        <taxon>Deinococcaceae</taxon>
        <taxon>Deinococcus</taxon>
    </lineage>
</organism>
<sequence length="261" mass="27285">MRGRGRPAVLAALLTALFVCPAAQAADADDLSAALRRARTLEARGTVSVTVNFPPRAQAQRQAARLPAVPFRPALLLRNFRVSRGPDEAVAGRPAARYDLSPLNTQAARWTLWIDRVWNVPLAYEERGADGALARRAALTEVRGAARTAARAENAPTGLRGAVLEALPGLKFPPGFAPVAARAVAGQQEVTLSDGVNVLSLVVSPRGVQAAPGVASRRVGGRFVWLVGNLPPEALAAALSGIRAVRPEALGTFLAPAASKP</sequence>
<name>A0ABW5P3Z5_9DEIO</name>
<reference evidence="3" key="1">
    <citation type="journal article" date="2019" name="Int. J. Syst. Evol. Microbiol.">
        <title>The Global Catalogue of Microorganisms (GCM) 10K type strain sequencing project: providing services to taxonomists for standard genome sequencing and annotation.</title>
        <authorList>
            <consortium name="The Broad Institute Genomics Platform"/>
            <consortium name="The Broad Institute Genome Sequencing Center for Infectious Disease"/>
            <person name="Wu L."/>
            <person name="Ma J."/>
        </authorList>
    </citation>
    <scope>NUCLEOTIDE SEQUENCE [LARGE SCALE GENOMIC DNA]</scope>
    <source>
        <strain evidence="3">KCTC 33842</strain>
    </source>
</reference>
<evidence type="ECO:0000256" key="1">
    <source>
        <dbReference type="SAM" id="SignalP"/>
    </source>
</evidence>
<dbReference type="Proteomes" id="UP001597475">
    <property type="component" value="Unassembled WGS sequence"/>
</dbReference>
<dbReference type="Gene3D" id="2.50.20.10">
    <property type="entry name" value="Lipoprotein localisation LolA/LolB/LppX"/>
    <property type="match status" value="1"/>
</dbReference>